<reference evidence="3" key="1">
    <citation type="journal article" date="2019" name="bioRxiv">
        <title>The Genome of the Zebra Mussel, Dreissena polymorpha: A Resource for Invasive Species Research.</title>
        <authorList>
            <person name="McCartney M.A."/>
            <person name="Auch B."/>
            <person name="Kono T."/>
            <person name="Mallez S."/>
            <person name="Zhang Y."/>
            <person name="Obille A."/>
            <person name="Becker A."/>
            <person name="Abrahante J.E."/>
            <person name="Garbe J."/>
            <person name="Badalamenti J.P."/>
            <person name="Herman A."/>
            <person name="Mangelson H."/>
            <person name="Liachko I."/>
            <person name="Sullivan S."/>
            <person name="Sone E.D."/>
            <person name="Koren S."/>
            <person name="Silverstein K.A.T."/>
            <person name="Beckman K.B."/>
            <person name="Gohl D.M."/>
        </authorList>
    </citation>
    <scope>NUCLEOTIDE SEQUENCE</scope>
    <source>
        <strain evidence="3">Duluth1</strain>
        <tissue evidence="3">Whole animal</tissue>
    </source>
</reference>
<dbReference type="AlphaFoldDB" id="A0A9D4E8Y6"/>
<dbReference type="Proteomes" id="UP000828390">
    <property type="component" value="Unassembled WGS sequence"/>
</dbReference>
<gene>
    <name evidence="3" type="ORF">DPMN_176368</name>
</gene>
<evidence type="ECO:0000313" key="4">
    <source>
        <dbReference type="Proteomes" id="UP000828390"/>
    </source>
</evidence>
<keyword evidence="4" id="KW-1185">Reference proteome</keyword>
<dbReference type="PANTHER" id="PTHR45867:SF10">
    <property type="entry name" value="PURPLE ACID PHOSPHATASE"/>
    <property type="match status" value="1"/>
</dbReference>
<organism evidence="3 4">
    <name type="scientific">Dreissena polymorpha</name>
    <name type="common">Zebra mussel</name>
    <name type="synonym">Mytilus polymorpha</name>
    <dbReference type="NCBI Taxonomy" id="45954"/>
    <lineage>
        <taxon>Eukaryota</taxon>
        <taxon>Metazoa</taxon>
        <taxon>Spiralia</taxon>
        <taxon>Lophotrochozoa</taxon>
        <taxon>Mollusca</taxon>
        <taxon>Bivalvia</taxon>
        <taxon>Autobranchia</taxon>
        <taxon>Heteroconchia</taxon>
        <taxon>Euheterodonta</taxon>
        <taxon>Imparidentia</taxon>
        <taxon>Neoheterodontei</taxon>
        <taxon>Myida</taxon>
        <taxon>Dreissenoidea</taxon>
        <taxon>Dreissenidae</taxon>
        <taxon>Dreissena</taxon>
    </lineage>
</organism>
<dbReference type="InterPro" id="IPR029052">
    <property type="entry name" value="Metallo-depent_PP-like"/>
</dbReference>
<dbReference type="InterPro" id="IPR025733">
    <property type="entry name" value="PAPs_C"/>
</dbReference>
<comment type="caution">
    <text evidence="3">The sequence shown here is derived from an EMBL/GenBank/DDBJ whole genome shotgun (WGS) entry which is preliminary data.</text>
</comment>
<evidence type="ECO:0000313" key="3">
    <source>
        <dbReference type="EMBL" id="KAH3774973.1"/>
    </source>
</evidence>
<dbReference type="EMBL" id="JAIWYP010000009">
    <property type="protein sequence ID" value="KAH3774973.1"/>
    <property type="molecule type" value="Genomic_DNA"/>
</dbReference>
<keyword evidence="1" id="KW-0812">Transmembrane</keyword>
<proteinExistence type="predicted"/>
<feature type="domain" description="Purple acid phosphatase C-terminal" evidence="2">
    <location>
        <begin position="16"/>
        <end position="76"/>
    </location>
</feature>
<keyword evidence="1" id="KW-1133">Transmembrane helix</keyword>
<evidence type="ECO:0000259" key="2">
    <source>
        <dbReference type="Pfam" id="PF14008"/>
    </source>
</evidence>
<name>A0A9D4E8Y6_DREPO</name>
<dbReference type="Gene3D" id="3.60.21.10">
    <property type="match status" value="1"/>
</dbReference>
<evidence type="ECO:0000256" key="1">
    <source>
        <dbReference type="SAM" id="Phobius"/>
    </source>
</evidence>
<reference evidence="3" key="2">
    <citation type="submission" date="2020-11" db="EMBL/GenBank/DDBJ databases">
        <authorList>
            <person name="McCartney M.A."/>
            <person name="Auch B."/>
            <person name="Kono T."/>
            <person name="Mallez S."/>
            <person name="Becker A."/>
            <person name="Gohl D.M."/>
            <person name="Silverstein K.A.T."/>
            <person name="Koren S."/>
            <person name="Bechman K.B."/>
            <person name="Herman A."/>
            <person name="Abrahante J.E."/>
            <person name="Garbe J."/>
        </authorList>
    </citation>
    <scope>NUCLEOTIDE SEQUENCE</scope>
    <source>
        <strain evidence="3">Duluth1</strain>
        <tissue evidence="3">Whole animal</tissue>
    </source>
</reference>
<feature type="transmembrane region" description="Helical" evidence="1">
    <location>
        <begin position="142"/>
        <end position="162"/>
    </location>
</feature>
<dbReference type="Pfam" id="PF14008">
    <property type="entry name" value="Metallophos_C"/>
    <property type="match status" value="1"/>
</dbReference>
<sequence length="176" mass="19310">MYKGVVLAENYTNPRAPIQLITGSAGSKHGVDTMMALNAFRMDGKALNSYSRLKVYNATTLYWEQVAVFGGAVLDSIWVTQESHGSFSSSAFQGEQKVKIDEQIKVDEQNLEKHNLRQKPETTGDAFKVKVSKVIQGADIKVIIGVSFAVFILVFLLVVCIVRACSGQRTNSNCGM</sequence>
<dbReference type="PANTHER" id="PTHR45867">
    <property type="entry name" value="PURPLE ACID PHOSPHATASE"/>
    <property type="match status" value="1"/>
</dbReference>
<accession>A0A9D4E8Y6</accession>
<keyword evidence="1" id="KW-0472">Membrane</keyword>
<protein>
    <recommendedName>
        <fullName evidence="2">Purple acid phosphatase C-terminal domain-containing protein</fullName>
    </recommendedName>
</protein>